<dbReference type="EMBL" id="FRCP01000010">
    <property type="protein sequence ID" value="SHM46548.1"/>
    <property type="molecule type" value="Genomic_DNA"/>
</dbReference>
<dbReference type="PANTHER" id="PTHR42850:SF2">
    <property type="entry name" value="BLL5683 PROTEIN"/>
    <property type="match status" value="1"/>
</dbReference>
<dbReference type="GO" id="GO:0005737">
    <property type="term" value="C:cytoplasm"/>
    <property type="evidence" value="ECO:0007669"/>
    <property type="project" value="TreeGrafter"/>
</dbReference>
<dbReference type="OrthoDB" id="9800565at2"/>
<dbReference type="InterPro" id="IPR050126">
    <property type="entry name" value="Ap4A_hydrolase"/>
</dbReference>
<gene>
    <name evidence="3" type="ORF">SAMN02746066_02069</name>
</gene>
<dbReference type="GO" id="GO:0016791">
    <property type="term" value="F:phosphatase activity"/>
    <property type="evidence" value="ECO:0007669"/>
    <property type="project" value="TreeGrafter"/>
</dbReference>
<evidence type="ECO:0000259" key="2">
    <source>
        <dbReference type="Pfam" id="PF12850"/>
    </source>
</evidence>
<dbReference type="AlphaFoldDB" id="A0A1M7J0V7"/>
<dbReference type="Pfam" id="PF12850">
    <property type="entry name" value="Metallophos_2"/>
    <property type="match status" value="1"/>
</dbReference>
<organism evidence="3 4">
    <name type="scientific">Anaerosporobacter mobilis DSM 15930</name>
    <dbReference type="NCBI Taxonomy" id="1120996"/>
    <lineage>
        <taxon>Bacteria</taxon>
        <taxon>Bacillati</taxon>
        <taxon>Bacillota</taxon>
        <taxon>Clostridia</taxon>
        <taxon>Lachnospirales</taxon>
        <taxon>Lachnospiraceae</taxon>
        <taxon>Anaerosporobacter</taxon>
    </lineage>
</organism>
<feature type="domain" description="Calcineurin-like phosphoesterase" evidence="2">
    <location>
        <begin position="1"/>
        <end position="197"/>
    </location>
</feature>
<evidence type="ECO:0000313" key="3">
    <source>
        <dbReference type="EMBL" id="SHM46548.1"/>
    </source>
</evidence>
<dbReference type="PANTHER" id="PTHR42850">
    <property type="entry name" value="METALLOPHOSPHOESTERASE"/>
    <property type="match status" value="1"/>
</dbReference>
<dbReference type="RefSeq" id="WP_073287143.1">
    <property type="nucleotide sequence ID" value="NZ_FRCP01000010.1"/>
</dbReference>
<evidence type="ECO:0000256" key="1">
    <source>
        <dbReference type="ARBA" id="ARBA00008950"/>
    </source>
</evidence>
<keyword evidence="4" id="KW-1185">Reference proteome</keyword>
<evidence type="ECO:0000313" key="4">
    <source>
        <dbReference type="Proteomes" id="UP000184038"/>
    </source>
</evidence>
<dbReference type="InterPro" id="IPR024654">
    <property type="entry name" value="Calcineurin-like_PHP_lpxH"/>
</dbReference>
<dbReference type="STRING" id="1120996.SAMN02746066_02069"/>
<sequence>MKVAVISDIHSNHLALEACLRYIEKHGIQKIILLGDYVSDCPNPQTTLKLLRKIRETYEVWCIRGNREEYFIRHAKGYPDGWVYEANTGNLLYTYENLKKEDIRWFESLSNTGIVEIEGTEPIILAHGSLKNSRELLYENEQNTKDVLESISYKYMLCGHSHKQFSYEYKGKVIINPGSVGVPIGCKKSAHMAVIEWTNHKWEFEFQTIPYDYQQLVEEFEESEMKDKAYLWMRCILRSIKDGVNYAPTCVKKAHDIAAKEMEEVDWNHIPPRYWNEAAEEMGII</sequence>
<name>A0A1M7J0V7_9FIRM</name>
<accession>A0A1M7J0V7</accession>
<dbReference type="SUPFAM" id="SSF56300">
    <property type="entry name" value="Metallo-dependent phosphatases"/>
    <property type="match status" value="1"/>
</dbReference>
<protein>
    <submittedName>
        <fullName evidence="3">Phosphoesterase, MJ0936 family</fullName>
    </submittedName>
</protein>
<dbReference type="InterPro" id="IPR029052">
    <property type="entry name" value="Metallo-depent_PP-like"/>
</dbReference>
<proteinExistence type="inferred from homology"/>
<dbReference type="Proteomes" id="UP000184038">
    <property type="component" value="Unassembled WGS sequence"/>
</dbReference>
<comment type="similarity">
    <text evidence="1">Belongs to the metallophosphoesterase superfamily. YfcE family.</text>
</comment>
<dbReference type="Gene3D" id="3.60.21.10">
    <property type="match status" value="1"/>
</dbReference>
<reference evidence="3 4" key="1">
    <citation type="submission" date="2016-11" db="EMBL/GenBank/DDBJ databases">
        <authorList>
            <person name="Jaros S."/>
            <person name="Januszkiewicz K."/>
            <person name="Wedrychowicz H."/>
        </authorList>
    </citation>
    <scope>NUCLEOTIDE SEQUENCE [LARGE SCALE GENOMIC DNA]</scope>
    <source>
        <strain evidence="3 4">DSM 15930</strain>
    </source>
</reference>